<organism evidence="3 4">
    <name type="scientific">Wuchereria bancrofti</name>
    <dbReference type="NCBI Taxonomy" id="6293"/>
    <lineage>
        <taxon>Eukaryota</taxon>
        <taxon>Metazoa</taxon>
        <taxon>Ecdysozoa</taxon>
        <taxon>Nematoda</taxon>
        <taxon>Chromadorea</taxon>
        <taxon>Rhabditida</taxon>
        <taxon>Spirurina</taxon>
        <taxon>Spiruromorpha</taxon>
        <taxon>Filarioidea</taxon>
        <taxon>Onchocercidae</taxon>
        <taxon>Wuchereria</taxon>
    </lineage>
</organism>
<reference evidence="4" key="1">
    <citation type="submission" date="2012-08" db="EMBL/GenBank/DDBJ databases">
        <title>The Genome Sequence of Wuchereria bancrofti.</title>
        <authorList>
            <person name="Nutman T.B."/>
            <person name="Fink D.L."/>
            <person name="Russ C."/>
            <person name="Young S."/>
            <person name="Zeng Q."/>
            <person name="Koehrsen M."/>
            <person name="Alvarado L."/>
            <person name="Berlin A."/>
            <person name="Chapman S.B."/>
            <person name="Chen Z."/>
            <person name="Freedman E."/>
            <person name="Gellesch M."/>
            <person name="Goldberg J."/>
            <person name="Griggs A."/>
            <person name="Gujja S."/>
            <person name="Heilman E.R."/>
            <person name="Heiman D."/>
            <person name="Hepburn T."/>
            <person name="Howarth C."/>
            <person name="Jen D."/>
            <person name="Larson L."/>
            <person name="Lewis B."/>
            <person name="Mehta T."/>
            <person name="Park D."/>
            <person name="Pearson M."/>
            <person name="Roberts A."/>
            <person name="Saif S."/>
            <person name="Shea T."/>
            <person name="Shenoy N."/>
            <person name="Sisk P."/>
            <person name="Stolte C."/>
            <person name="Sykes S."/>
            <person name="Walk T."/>
            <person name="White J."/>
            <person name="Yandava C."/>
            <person name="Haas B."/>
            <person name="Henn M.R."/>
            <person name="Nusbaum C."/>
            <person name="Birren B."/>
        </authorList>
    </citation>
    <scope>NUCLEOTIDE SEQUENCE [LARGE SCALE GENOMIC DNA]</scope>
    <source>
        <strain evidence="4">NA</strain>
    </source>
</reference>
<protein>
    <recommendedName>
        <fullName evidence="5">PH domain-containing protein</fullName>
    </recommendedName>
</protein>
<evidence type="ECO:0000256" key="2">
    <source>
        <dbReference type="SAM" id="MobiDB-lite"/>
    </source>
</evidence>
<dbReference type="Proteomes" id="UP000004810">
    <property type="component" value="Unassembled WGS sequence"/>
</dbReference>
<dbReference type="EMBL" id="ADBV01022145">
    <property type="protein sequence ID" value="EJW70393.1"/>
    <property type="molecule type" value="Genomic_DNA"/>
</dbReference>
<evidence type="ECO:0000313" key="4">
    <source>
        <dbReference type="Proteomes" id="UP000004810"/>
    </source>
</evidence>
<dbReference type="AlphaFoldDB" id="J9DL95"/>
<keyword evidence="1" id="KW-0677">Repeat</keyword>
<evidence type="ECO:0000313" key="3">
    <source>
        <dbReference type="EMBL" id="EJW70393.1"/>
    </source>
</evidence>
<dbReference type="PANTHER" id="PTHR22903:SF8">
    <property type="entry name" value="MAX-1A"/>
    <property type="match status" value="1"/>
</dbReference>
<name>J9DL95_WUCBA</name>
<evidence type="ECO:0000256" key="1">
    <source>
        <dbReference type="ARBA" id="ARBA00022737"/>
    </source>
</evidence>
<proteinExistence type="predicted"/>
<sequence>MYLRGAHICEKIKTAADESSGSSDEQNENHTKDFDHTVSIEIANADPVYIVLRSAEEKDKWIYFLKKAANDVIFSGTAFEVLIQRMLAQNVDDGNGLLVETFFIY</sequence>
<comment type="caution">
    <text evidence="3">The sequence shown here is derived from an EMBL/GenBank/DDBJ whole genome shotgun (WGS) entry which is preliminary data.</text>
</comment>
<feature type="region of interest" description="Disordered" evidence="2">
    <location>
        <begin position="14"/>
        <end position="33"/>
    </location>
</feature>
<accession>J9DL95</accession>
<evidence type="ECO:0008006" key="5">
    <source>
        <dbReference type="Google" id="ProtNLM"/>
    </source>
</evidence>
<dbReference type="PANTHER" id="PTHR22903">
    <property type="entry name" value="PLEKHH PROTEIN"/>
    <property type="match status" value="1"/>
</dbReference>
<gene>
    <name evidence="3" type="ORF">WUBG_18702</name>
</gene>